<dbReference type="EMBL" id="JAPXFL010000005">
    <property type="protein sequence ID" value="KAK9506383.1"/>
    <property type="molecule type" value="Genomic_DNA"/>
</dbReference>
<evidence type="ECO:0000313" key="2">
    <source>
        <dbReference type="Proteomes" id="UP001461498"/>
    </source>
</evidence>
<accession>A0AAW1D5Y4</accession>
<evidence type="ECO:0000313" key="1">
    <source>
        <dbReference type="EMBL" id="KAK9506383.1"/>
    </source>
</evidence>
<dbReference type="AlphaFoldDB" id="A0AAW1D5Y4"/>
<comment type="caution">
    <text evidence="1">The sequence shown here is derived from an EMBL/GenBank/DDBJ whole genome shotgun (WGS) entry which is preliminary data.</text>
</comment>
<sequence>MVLWMSSFFYIDNFERRPRSLERSFARLVSVCHFSLGWGSKEVAKYDLEDEEEEEDEEDGTVRRTEVRIQSGMRSLVKLVASGLFEKVCSIFGVVIQRKRVERY</sequence>
<organism evidence="1 2">
    <name type="scientific">Rhynocoris fuscipes</name>
    <dbReference type="NCBI Taxonomy" id="488301"/>
    <lineage>
        <taxon>Eukaryota</taxon>
        <taxon>Metazoa</taxon>
        <taxon>Ecdysozoa</taxon>
        <taxon>Arthropoda</taxon>
        <taxon>Hexapoda</taxon>
        <taxon>Insecta</taxon>
        <taxon>Pterygota</taxon>
        <taxon>Neoptera</taxon>
        <taxon>Paraneoptera</taxon>
        <taxon>Hemiptera</taxon>
        <taxon>Heteroptera</taxon>
        <taxon>Panheteroptera</taxon>
        <taxon>Cimicomorpha</taxon>
        <taxon>Reduviidae</taxon>
        <taxon>Harpactorinae</taxon>
        <taxon>Harpactorini</taxon>
        <taxon>Rhynocoris</taxon>
    </lineage>
</organism>
<dbReference type="Proteomes" id="UP001461498">
    <property type="component" value="Unassembled WGS sequence"/>
</dbReference>
<name>A0AAW1D5Y4_9HEMI</name>
<keyword evidence="2" id="KW-1185">Reference proteome</keyword>
<protein>
    <submittedName>
        <fullName evidence="1">Uncharacterized protein</fullName>
    </submittedName>
</protein>
<proteinExistence type="predicted"/>
<reference evidence="1 2" key="1">
    <citation type="submission" date="2022-12" db="EMBL/GenBank/DDBJ databases">
        <title>Chromosome-level genome assembly of true bugs.</title>
        <authorList>
            <person name="Ma L."/>
            <person name="Li H."/>
        </authorList>
    </citation>
    <scope>NUCLEOTIDE SEQUENCE [LARGE SCALE GENOMIC DNA]</scope>
    <source>
        <strain evidence="1">Lab_2022b</strain>
    </source>
</reference>
<gene>
    <name evidence="1" type="ORF">O3M35_008334</name>
</gene>